<dbReference type="HOGENOM" id="CLU_063084_5_1_1"/>
<dbReference type="InterPro" id="IPR051735">
    <property type="entry name" value="CFEM_domain"/>
</dbReference>
<dbReference type="InterPro" id="IPR008427">
    <property type="entry name" value="Extracellular_membr_CFEM_dom"/>
</dbReference>
<keyword evidence="7" id="KW-0336">GPI-anchor</keyword>
<evidence type="ECO:0000256" key="9">
    <source>
        <dbReference type="ARBA" id="ARBA00022729"/>
    </source>
</evidence>
<evidence type="ECO:0000256" key="2">
    <source>
        <dbReference type="ARBA" id="ARBA00004613"/>
    </source>
</evidence>
<dbReference type="OMA" id="CALPCID"/>
<dbReference type="PROSITE" id="PS52012">
    <property type="entry name" value="CFEM"/>
    <property type="match status" value="1"/>
</dbReference>
<comment type="caution">
    <text evidence="15">Lacks conserved residue(s) required for the propagation of feature annotation.</text>
</comment>
<evidence type="ECO:0000256" key="8">
    <source>
        <dbReference type="ARBA" id="ARBA00022723"/>
    </source>
</evidence>
<keyword evidence="19" id="KW-1185">Reference proteome</keyword>
<feature type="disulfide bond" evidence="15">
    <location>
        <begin position="41"/>
        <end position="48"/>
    </location>
</feature>
<evidence type="ECO:0000256" key="6">
    <source>
        <dbReference type="ARBA" id="ARBA00022617"/>
    </source>
</evidence>
<dbReference type="GO" id="GO:0046872">
    <property type="term" value="F:metal ion binding"/>
    <property type="evidence" value="ECO:0007669"/>
    <property type="project" value="UniProtKB-UniRule"/>
</dbReference>
<evidence type="ECO:0000313" key="19">
    <source>
        <dbReference type="Proteomes" id="UP000027238"/>
    </source>
</evidence>
<accession>A0A066XUL5</accession>
<evidence type="ECO:0000256" key="12">
    <source>
        <dbReference type="ARBA" id="ARBA00023157"/>
    </source>
</evidence>
<proteinExistence type="inferred from homology"/>
<dbReference type="OrthoDB" id="3767534at2759"/>
<keyword evidence="10 15" id="KW-0408">Iron</keyword>
<dbReference type="STRING" id="1173701.A0A066XUL5"/>
<evidence type="ECO:0000256" key="5">
    <source>
        <dbReference type="ARBA" id="ARBA00022525"/>
    </source>
</evidence>
<keyword evidence="6 15" id="KW-0349">Heme</keyword>
<feature type="signal peptide" evidence="16">
    <location>
        <begin position="1"/>
        <end position="16"/>
    </location>
</feature>
<organism evidence="18 19">
    <name type="scientific">Colletotrichum sublineola</name>
    <name type="common">Sorghum anthracnose fungus</name>
    <dbReference type="NCBI Taxonomy" id="1173701"/>
    <lineage>
        <taxon>Eukaryota</taxon>
        <taxon>Fungi</taxon>
        <taxon>Dikarya</taxon>
        <taxon>Ascomycota</taxon>
        <taxon>Pezizomycotina</taxon>
        <taxon>Sordariomycetes</taxon>
        <taxon>Hypocreomycetidae</taxon>
        <taxon>Glomerellales</taxon>
        <taxon>Glomerellaceae</taxon>
        <taxon>Colletotrichum</taxon>
        <taxon>Colletotrichum graminicola species complex</taxon>
    </lineage>
</organism>
<dbReference type="GO" id="GO:0005886">
    <property type="term" value="C:plasma membrane"/>
    <property type="evidence" value="ECO:0007669"/>
    <property type="project" value="UniProtKB-SubCell"/>
</dbReference>
<dbReference type="PANTHER" id="PTHR37928">
    <property type="entry name" value="CFEM DOMAIN PROTEIN (AFU_ORTHOLOGUE AFUA_6G14090)"/>
    <property type="match status" value="1"/>
</dbReference>
<evidence type="ECO:0000256" key="14">
    <source>
        <dbReference type="ARBA" id="ARBA00023288"/>
    </source>
</evidence>
<dbReference type="GO" id="GO:0098552">
    <property type="term" value="C:side of membrane"/>
    <property type="evidence" value="ECO:0007669"/>
    <property type="project" value="UniProtKB-KW"/>
</dbReference>
<feature type="binding site" description="axial binding residue" evidence="15">
    <location>
        <position position="45"/>
    </location>
    <ligand>
        <name>heme</name>
        <dbReference type="ChEBI" id="CHEBI:30413"/>
    </ligand>
    <ligandPart>
        <name>Fe</name>
        <dbReference type="ChEBI" id="CHEBI:18248"/>
    </ligandPart>
</feature>
<evidence type="ECO:0000256" key="13">
    <source>
        <dbReference type="ARBA" id="ARBA00023180"/>
    </source>
</evidence>
<dbReference type="SMART" id="SM00747">
    <property type="entry name" value="CFEM"/>
    <property type="match status" value="1"/>
</dbReference>
<evidence type="ECO:0000256" key="7">
    <source>
        <dbReference type="ARBA" id="ARBA00022622"/>
    </source>
</evidence>
<evidence type="ECO:0000256" key="1">
    <source>
        <dbReference type="ARBA" id="ARBA00004609"/>
    </source>
</evidence>
<keyword evidence="12 15" id="KW-1015">Disulfide bond</keyword>
<dbReference type="PANTHER" id="PTHR37928:SF2">
    <property type="entry name" value="GPI ANCHORED CFEM DOMAIN PROTEIN (AFU_ORTHOLOGUE AFUA_6G10580)"/>
    <property type="match status" value="1"/>
</dbReference>
<protein>
    <submittedName>
        <fullName evidence="18">Putative CFEM domain-containing protein</fullName>
    </submittedName>
</protein>
<keyword evidence="4" id="KW-1003">Cell membrane</keyword>
<evidence type="ECO:0000256" key="11">
    <source>
        <dbReference type="ARBA" id="ARBA00023136"/>
    </source>
</evidence>
<evidence type="ECO:0000313" key="18">
    <source>
        <dbReference type="EMBL" id="KDN69456.1"/>
    </source>
</evidence>
<comment type="subcellular location">
    <subcellularLocation>
        <location evidence="1">Cell membrane</location>
        <topology evidence="1">Lipid-anchor</topology>
        <topology evidence="1">GPI-anchor</topology>
    </subcellularLocation>
    <subcellularLocation>
        <location evidence="2">Secreted</location>
    </subcellularLocation>
</comment>
<keyword evidence="14" id="KW-0449">Lipoprotein</keyword>
<keyword evidence="13" id="KW-0325">Glycoprotein</keyword>
<evidence type="ECO:0000259" key="17">
    <source>
        <dbReference type="PROSITE" id="PS52012"/>
    </source>
</evidence>
<keyword evidence="9 16" id="KW-0732">Signal</keyword>
<comment type="caution">
    <text evidence="18">The sequence shown here is derived from an EMBL/GenBank/DDBJ whole genome shotgun (WGS) entry which is preliminary data.</text>
</comment>
<keyword evidence="5" id="KW-0964">Secreted</keyword>
<dbReference type="GO" id="GO:0005576">
    <property type="term" value="C:extracellular region"/>
    <property type="evidence" value="ECO:0007669"/>
    <property type="project" value="UniProtKB-SubCell"/>
</dbReference>
<evidence type="ECO:0000256" key="4">
    <source>
        <dbReference type="ARBA" id="ARBA00022475"/>
    </source>
</evidence>
<keyword evidence="11" id="KW-0472">Membrane</keyword>
<feature type="chain" id="PRO_5001634384" evidence="16">
    <location>
        <begin position="17"/>
        <end position="189"/>
    </location>
</feature>
<dbReference type="Proteomes" id="UP000027238">
    <property type="component" value="Unassembled WGS sequence"/>
</dbReference>
<keyword evidence="8 15" id="KW-0479">Metal-binding</keyword>
<evidence type="ECO:0000256" key="10">
    <source>
        <dbReference type="ARBA" id="ARBA00023004"/>
    </source>
</evidence>
<reference evidence="19" key="1">
    <citation type="journal article" date="2014" name="Genome Announc.">
        <title>Draft genome sequence of Colletotrichum sublineola, a destructive pathogen of cultivated sorghum.</title>
        <authorList>
            <person name="Baroncelli R."/>
            <person name="Sanz-Martin J.M."/>
            <person name="Rech G.E."/>
            <person name="Sukno S.A."/>
            <person name="Thon M.R."/>
        </authorList>
    </citation>
    <scope>NUCLEOTIDE SEQUENCE [LARGE SCALE GENOMIC DNA]</scope>
    <source>
        <strain evidence="19">TX430BB</strain>
    </source>
</reference>
<evidence type="ECO:0000256" key="3">
    <source>
        <dbReference type="ARBA" id="ARBA00010031"/>
    </source>
</evidence>
<evidence type="ECO:0000256" key="15">
    <source>
        <dbReference type="PROSITE-ProRule" id="PRU01356"/>
    </source>
</evidence>
<dbReference type="AlphaFoldDB" id="A0A066XUL5"/>
<gene>
    <name evidence="18" type="ORF">CSUB01_06650</name>
</gene>
<dbReference type="eggNOG" id="ENOG502SZ7B">
    <property type="taxonomic scope" value="Eukaryota"/>
</dbReference>
<name>A0A066XUL5_COLSU</name>
<feature type="domain" description="CFEM" evidence="17">
    <location>
        <begin position="1"/>
        <end position="114"/>
    </location>
</feature>
<sequence>MKYSFALAALVAVAAAQAGSNPIPECAQKCLSDATASATSCKDGDYSCTCQEANKAAIQAAATSCVIAACGVDKALNEVLPASDKLCAQAAAGSGAASAPAAPSSAASAASSAAASVSMPTSADGSMSLPSATGASTVATSVHATTTGKAATTPTGNASTSSTSPVHAGAAGIAPIGGLAMLLLGALAI</sequence>
<evidence type="ECO:0000256" key="16">
    <source>
        <dbReference type="SAM" id="SignalP"/>
    </source>
</evidence>
<dbReference type="EMBL" id="JMSE01000513">
    <property type="protein sequence ID" value="KDN69456.1"/>
    <property type="molecule type" value="Genomic_DNA"/>
</dbReference>
<dbReference type="Pfam" id="PF05730">
    <property type="entry name" value="CFEM"/>
    <property type="match status" value="1"/>
</dbReference>
<comment type="similarity">
    <text evidence="3">Belongs to the RBT5 family.</text>
</comment>